<organism evidence="2 3">
    <name type="scientific">Armatimonas rosea</name>
    <dbReference type="NCBI Taxonomy" id="685828"/>
    <lineage>
        <taxon>Bacteria</taxon>
        <taxon>Bacillati</taxon>
        <taxon>Armatimonadota</taxon>
        <taxon>Armatimonadia</taxon>
        <taxon>Armatimonadales</taxon>
        <taxon>Armatimonadaceae</taxon>
        <taxon>Armatimonas</taxon>
    </lineage>
</organism>
<comment type="caution">
    <text evidence="2">The sequence shown here is derived from an EMBL/GenBank/DDBJ whole genome shotgun (WGS) entry which is preliminary data.</text>
</comment>
<feature type="signal peptide" evidence="1">
    <location>
        <begin position="1"/>
        <end position="19"/>
    </location>
</feature>
<evidence type="ECO:0000313" key="3">
    <source>
        <dbReference type="Proteomes" id="UP000520814"/>
    </source>
</evidence>
<evidence type="ECO:0008006" key="4">
    <source>
        <dbReference type="Google" id="ProtNLM"/>
    </source>
</evidence>
<proteinExistence type="predicted"/>
<gene>
    <name evidence="2" type="ORF">HNQ39_003582</name>
</gene>
<reference evidence="2 3" key="1">
    <citation type="submission" date="2020-08" db="EMBL/GenBank/DDBJ databases">
        <title>Genomic Encyclopedia of Type Strains, Phase IV (KMG-IV): sequencing the most valuable type-strain genomes for metagenomic binning, comparative biology and taxonomic classification.</title>
        <authorList>
            <person name="Goeker M."/>
        </authorList>
    </citation>
    <scope>NUCLEOTIDE SEQUENCE [LARGE SCALE GENOMIC DNA]</scope>
    <source>
        <strain evidence="2 3">DSM 23562</strain>
    </source>
</reference>
<dbReference type="Proteomes" id="UP000520814">
    <property type="component" value="Unassembled WGS sequence"/>
</dbReference>
<dbReference type="AlphaFoldDB" id="A0A7W9SS25"/>
<dbReference type="RefSeq" id="WP_184199435.1">
    <property type="nucleotide sequence ID" value="NZ_JACHGW010000003.1"/>
</dbReference>
<evidence type="ECO:0000313" key="2">
    <source>
        <dbReference type="EMBL" id="MBB6051772.1"/>
    </source>
</evidence>
<name>A0A7W9SS25_ARMRO</name>
<keyword evidence="3" id="KW-1185">Reference proteome</keyword>
<feature type="chain" id="PRO_5030602301" description="Adhesin domain-containing protein" evidence="1">
    <location>
        <begin position="20"/>
        <end position="303"/>
    </location>
</feature>
<protein>
    <recommendedName>
        <fullName evidence="4">Adhesin domain-containing protein</fullName>
    </recommendedName>
</protein>
<keyword evidence="1" id="KW-0732">Signal</keyword>
<dbReference type="EMBL" id="JACHGW010000003">
    <property type="protein sequence ID" value="MBB6051772.1"/>
    <property type="molecule type" value="Genomic_DNA"/>
</dbReference>
<sequence length="303" mass="32007">MRAFATVACFLITTSLAHATTEEKKEYKWEFPAQGIVGLALKGVVGTIKIDTDRKNEIQIRATRTIRAKDKPTAQLKLKETVPTCLNEGGTLVLDDVIPEDLRRERFTEDAPEVELDIEIHIPAGLRLSSSLLVGTTEIAGELTALTIKSGTGLVKLDNLKVVKGGTMIGMDTGDLEVSGSFNDLQATLRVGSVRATLETAAANRVALQTQVGGILAQLKSIPKQSLSASAGVGSVQVRIPGNVKGDATVSTQSGKFRSDFNLTRRPRSVGDTGGLLTGTLGRGGTVQIKVTSGVGDTLLEKG</sequence>
<evidence type="ECO:0000256" key="1">
    <source>
        <dbReference type="SAM" id="SignalP"/>
    </source>
</evidence>
<accession>A0A7W9SS25</accession>